<name>A0A5N5WPT0_9EURO</name>
<accession>A0A5N5WPT0</accession>
<evidence type="ECO:0000313" key="3">
    <source>
        <dbReference type="Proteomes" id="UP000326565"/>
    </source>
</evidence>
<dbReference type="GO" id="GO:0016787">
    <property type="term" value="F:hydrolase activity"/>
    <property type="evidence" value="ECO:0007669"/>
    <property type="project" value="UniProtKB-KW"/>
</dbReference>
<keyword evidence="1" id="KW-0472">Membrane</keyword>
<keyword evidence="3" id="KW-1185">Reference proteome</keyword>
<gene>
    <name evidence="2" type="ORF">BDV29DRAFT_180735</name>
</gene>
<dbReference type="Proteomes" id="UP000326565">
    <property type="component" value="Unassembled WGS sequence"/>
</dbReference>
<dbReference type="SUPFAM" id="SSF52540">
    <property type="entry name" value="P-loop containing nucleoside triphosphate hydrolases"/>
    <property type="match status" value="1"/>
</dbReference>
<feature type="transmembrane region" description="Helical" evidence="1">
    <location>
        <begin position="235"/>
        <end position="254"/>
    </location>
</feature>
<dbReference type="Pfam" id="PF17784">
    <property type="entry name" value="Sulfotransfer_4"/>
    <property type="match status" value="1"/>
</dbReference>
<dbReference type="EMBL" id="ML732299">
    <property type="protein sequence ID" value="KAB8070528.1"/>
    <property type="molecule type" value="Genomic_DNA"/>
</dbReference>
<organism evidence="2 3">
    <name type="scientific">Aspergillus leporis</name>
    <dbReference type="NCBI Taxonomy" id="41062"/>
    <lineage>
        <taxon>Eukaryota</taxon>
        <taxon>Fungi</taxon>
        <taxon>Dikarya</taxon>
        <taxon>Ascomycota</taxon>
        <taxon>Pezizomycotina</taxon>
        <taxon>Eurotiomycetes</taxon>
        <taxon>Eurotiomycetidae</taxon>
        <taxon>Eurotiales</taxon>
        <taxon>Aspergillaceae</taxon>
        <taxon>Aspergillus</taxon>
        <taxon>Aspergillus subgen. Circumdati</taxon>
    </lineage>
</organism>
<evidence type="ECO:0000313" key="2">
    <source>
        <dbReference type="EMBL" id="KAB8070528.1"/>
    </source>
</evidence>
<protein>
    <submittedName>
        <fullName evidence="2">P-loop containing nucleoside triphosphate hydrolase protein</fullName>
    </submittedName>
</protein>
<keyword evidence="1" id="KW-0812">Transmembrane</keyword>
<dbReference type="OrthoDB" id="408152at2759"/>
<dbReference type="AlphaFoldDB" id="A0A5N5WPT0"/>
<keyword evidence="2" id="KW-0378">Hydrolase</keyword>
<dbReference type="InterPro" id="IPR040632">
    <property type="entry name" value="Sulfotransfer_4"/>
</dbReference>
<dbReference type="Gene3D" id="3.40.50.300">
    <property type="entry name" value="P-loop containing nucleotide triphosphate hydrolases"/>
    <property type="match status" value="1"/>
</dbReference>
<dbReference type="PANTHER" id="PTHR36978">
    <property type="entry name" value="P-LOOP CONTAINING NUCLEOTIDE TRIPHOSPHATE HYDROLASE"/>
    <property type="match status" value="1"/>
</dbReference>
<sequence length="255" mass="28978">MGQQPSVPFPGTRIQVIGAGLPRTGTASFSEALKILLNGPVFHCGTQNTIGPPIEITSWMKILRHWLRHDRQETLELLQRRLDGYAAITDSPGSQLVPELLELYPDAMVICTVRDPMSWEKSVTQVSNLCTVWCLRLVLLPLPGMRYFIEYVNLVGDQWAKMYGVRQPDRRTFLQHIEWLKEIVPEERLVFFDVKDGWEPLCKALGKDIPDIPFPQINDSDEIGRIAKLHIQRGLMRWAGLLAGVGVAMAAFMMW</sequence>
<evidence type="ECO:0000256" key="1">
    <source>
        <dbReference type="SAM" id="Phobius"/>
    </source>
</evidence>
<dbReference type="InterPro" id="IPR027417">
    <property type="entry name" value="P-loop_NTPase"/>
</dbReference>
<reference evidence="2 3" key="1">
    <citation type="submission" date="2019-04" db="EMBL/GenBank/DDBJ databases">
        <title>Friends and foes A comparative genomics study of 23 Aspergillus species from section Flavi.</title>
        <authorList>
            <consortium name="DOE Joint Genome Institute"/>
            <person name="Kjaerbolling I."/>
            <person name="Vesth T."/>
            <person name="Frisvad J.C."/>
            <person name="Nybo J.L."/>
            <person name="Theobald S."/>
            <person name="Kildgaard S."/>
            <person name="Isbrandt T."/>
            <person name="Kuo A."/>
            <person name="Sato A."/>
            <person name="Lyhne E.K."/>
            <person name="Kogle M.E."/>
            <person name="Wiebenga A."/>
            <person name="Kun R.S."/>
            <person name="Lubbers R.J."/>
            <person name="Makela M.R."/>
            <person name="Barry K."/>
            <person name="Chovatia M."/>
            <person name="Clum A."/>
            <person name="Daum C."/>
            <person name="Haridas S."/>
            <person name="He G."/>
            <person name="LaButti K."/>
            <person name="Lipzen A."/>
            <person name="Mondo S."/>
            <person name="Riley R."/>
            <person name="Salamov A."/>
            <person name="Simmons B.A."/>
            <person name="Magnuson J.K."/>
            <person name="Henrissat B."/>
            <person name="Mortensen U.H."/>
            <person name="Larsen T.O."/>
            <person name="Devries R.P."/>
            <person name="Grigoriev I.V."/>
            <person name="Machida M."/>
            <person name="Baker S.E."/>
            <person name="Andersen M.R."/>
        </authorList>
    </citation>
    <scope>NUCLEOTIDE SEQUENCE [LARGE SCALE GENOMIC DNA]</scope>
    <source>
        <strain evidence="2 3">CBS 151.66</strain>
    </source>
</reference>
<keyword evidence="1" id="KW-1133">Transmembrane helix</keyword>
<dbReference type="PANTHER" id="PTHR36978:SF3">
    <property type="entry name" value="P-LOOP CONTAINING NUCLEOSIDE TRIPHOSPHATE HYDROLASE PROTEIN"/>
    <property type="match status" value="1"/>
</dbReference>
<proteinExistence type="predicted"/>